<dbReference type="NCBIfam" id="NF000841">
    <property type="entry name" value="PRK00071.1-4"/>
    <property type="match status" value="1"/>
</dbReference>
<dbReference type="EC" id="2.7.7.18" evidence="10"/>
<dbReference type="GO" id="GO:0004515">
    <property type="term" value="F:nicotinate-nucleotide adenylyltransferase activity"/>
    <property type="evidence" value="ECO:0007669"/>
    <property type="project" value="UniProtKB-EC"/>
</dbReference>
<keyword evidence="4 10" id="KW-0808">Transferase</keyword>
<comment type="catalytic activity">
    <reaction evidence="9 10">
        <text>nicotinate beta-D-ribonucleotide + ATP + H(+) = deamido-NAD(+) + diphosphate</text>
        <dbReference type="Rhea" id="RHEA:22860"/>
        <dbReference type="ChEBI" id="CHEBI:15378"/>
        <dbReference type="ChEBI" id="CHEBI:30616"/>
        <dbReference type="ChEBI" id="CHEBI:33019"/>
        <dbReference type="ChEBI" id="CHEBI:57502"/>
        <dbReference type="ChEBI" id="CHEBI:58437"/>
        <dbReference type="EC" id="2.7.7.18"/>
    </reaction>
</comment>
<comment type="function">
    <text evidence="1 10">Catalyzes the reversible adenylation of nicotinate mononucleotide (NaMN) to nicotinic acid adenine dinucleotide (NaAD).</text>
</comment>
<accession>A0ABW4YKV3</accession>
<comment type="similarity">
    <text evidence="10">Belongs to the NadD family.</text>
</comment>
<keyword evidence="6 10" id="KW-0547">Nucleotide-binding</keyword>
<evidence type="ECO:0000256" key="5">
    <source>
        <dbReference type="ARBA" id="ARBA00022695"/>
    </source>
</evidence>
<comment type="caution">
    <text evidence="12">The sequence shown here is derived from an EMBL/GenBank/DDBJ whole genome shotgun (WGS) entry which is preliminary data.</text>
</comment>
<evidence type="ECO:0000259" key="11">
    <source>
        <dbReference type="Pfam" id="PF01467"/>
    </source>
</evidence>
<comment type="pathway">
    <text evidence="2 10">Cofactor biosynthesis; NAD(+) biosynthesis; deamido-NAD(+) from nicotinate D-ribonucleotide: step 1/1.</text>
</comment>
<gene>
    <name evidence="10" type="primary">nadD</name>
    <name evidence="12" type="ORF">ACFSJH_11175</name>
</gene>
<dbReference type="NCBIfam" id="TIGR00125">
    <property type="entry name" value="cyt_tran_rel"/>
    <property type="match status" value="1"/>
</dbReference>
<dbReference type="SUPFAM" id="SSF52374">
    <property type="entry name" value="Nucleotidylyl transferase"/>
    <property type="match status" value="1"/>
</dbReference>
<dbReference type="InterPro" id="IPR014729">
    <property type="entry name" value="Rossmann-like_a/b/a_fold"/>
</dbReference>
<keyword evidence="8 10" id="KW-0520">NAD</keyword>
<feature type="domain" description="Cytidyltransferase-like" evidence="11">
    <location>
        <begin position="6"/>
        <end position="169"/>
    </location>
</feature>
<dbReference type="CDD" id="cd02165">
    <property type="entry name" value="NMNAT"/>
    <property type="match status" value="1"/>
</dbReference>
<evidence type="ECO:0000256" key="3">
    <source>
        <dbReference type="ARBA" id="ARBA00022642"/>
    </source>
</evidence>
<dbReference type="Pfam" id="PF01467">
    <property type="entry name" value="CTP_transf_like"/>
    <property type="match status" value="1"/>
</dbReference>
<evidence type="ECO:0000313" key="13">
    <source>
        <dbReference type="Proteomes" id="UP001597362"/>
    </source>
</evidence>
<keyword evidence="7 10" id="KW-0067">ATP-binding</keyword>
<dbReference type="Gene3D" id="3.40.50.620">
    <property type="entry name" value="HUPs"/>
    <property type="match status" value="1"/>
</dbReference>
<evidence type="ECO:0000256" key="8">
    <source>
        <dbReference type="ARBA" id="ARBA00023027"/>
    </source>
</evidence>
<keyword evidence="5 10" id="KW-0548">Nucleotidyltransferase</keyword>
<dbReference type="InterPro" id="IPR005248">
    <property type="entry name" value="NadD/NMNAT"/>
</dbReference>
<dbReference type="NCBIfam" id="TIGR00482">
    <property type="entry name" value="nicotinate (nicotinamide) nucleotide adenylyltransferase"/>
    <property type="match status" value="1"/>
</dbReference>
<evidence type="ECO:0000256" key="7">
    <source>
        <dbReference type="ARBA" id="ARBA00022840"/>
    </source>
</evidence>
<sequence length="197" mass="22473">MKTIGIMGGTFDPIHVGHLIAAQAALNTGRLDEVWFIPTYDAPLKEQHSTASASHRLEMVTLAIEDNPQFKVNNIEQLRGGTSYSIDTVTALVEQYPDYAFSYIIGSDRINDLVKWHRIEQLAELVTFIGLERPSDQFQWNVIPDYLRVRISLADMPLIGISSTNIRQKLSRSLSVRYEVPDQVLQYIRRHKLYVAE</sequence>
<dbReference type="PANTHER" id="PTHR39321">
    <property type="entry name" value="NICOTINATE-NUCLEOTIDE ADENYLYLTRANSFERASE-RELATED"/>
    <property type="match status" value="1"/>
</dbReference>
<proteinExistence type="inferred from homology"/>
<dbReference type="NCBIfam" id="NF000840">
    <property type="entry name" value="PRK00071.1-3"/>
    <property type="match status" value="1"/>
</dbReference>
<dbReference type="EMBL" id="JBHUHO010000030">
    <property type="protein sequence ID" value="MFD2116283.1"/>
    <property type="molecule type" value="Genomic_DNA"/>
</dbReference>
<dbReference type="Proteomes" id="UP001597362">
    <property type="component" value="Unassembled WGS sequence"/>
</dbReference>
<dbReference type="HAMAP" id="MF_00244">
    <property type="entry name" value="NaMN_adenylyltr"/>
    <property type="match status" value="1"/>
</dbReference>
<evidence type="ECO:0000256" key="6">
    <source>
        <dbReference type="ARBA" id="ARBA00022741"/>
    </source>
</evidence>
<evidence type="ECO:0000256" key="9">
    <source>
        <dbReference type="ARBA" id="ARBA00048721"/>
    </source>
</evidence>
<dbReference type="PANTHER" id="PTHR39321:SF3">
    <property type="entry name" value="PHOSPHOPANTETHEINE ADENYLYLTRANSFERASE"/>
    <property type="match status" value="1"/>
</dbReference>
<evidence type="ECO:0000256" key="1">
    <source>
        <dbReference type="ARBA" id="ARBA00002324"/>
    </source>
</evidence>
<dbReference type="RefSeq" id="WP_377772298.1">
    <property type="nucleotide sequence ID" value="NZ_JBHUHO010000030.1"/>
</dbReference>
<protein>
    <recommendedName>
        <fullName evidence="10">Probable nicotinate-nucleotide adenylyltransferase</fullName>
        <ecNumber evidence="10">2.7.7.18</ecNumber>
    </recommendedName>
    <alternativeName>
        <fullName evidence="10">Deamido-NAD(+) diphosphorylase</fullName>
    </alternativeName>
    <alternativeName>
        <fullName evidence="10">Deamido-NAD(+) pyrophosphorylase</fullName>
    </alternativeName>
    <alternativeName>
        <fullName evidence="10">Nicotinate mononucleotide adenylyltransferase</fullName>
        <shortName evidence="10">NaMN adenylyltransferase</shortName>
    </alternativeName>
</protein>
<name>A0ABW4YKV3_9BACL</name>
<dbReference type="InterPro" id="IPR004821">
    <property type="entry name" value="Cyt_trans-like"/>
</dbReference>
<evidence type="ECO:0000256" key="4">
    <source>
        <dbReference type="ARBA" id="ARBA00022679"/>
    </source>
</evidence>
<evidence type="ECO:0000256" key="10">
    <source>
        <dbReference type="HAMAP-Rule" id="MF_00244"/>
    </source>
</evidence>
<keyword evidence="13" id="KW-1185">Reference proteome</keyword>
<evidence type="ECO:0000256" key="2">
    <source>
        <dbReference type="ARBA" id="ARBA00005019"/>
    </source>
</evidence>
<reference evidence="13" key="1">
    <citation type="journal article" date="2019" name="Int. J. Syst. Evol. Microbiol.">
        <title>The Global Catalogue of Microorganisms (GCM) 10K type strain sequencing project: providing services to taxonomists for standard genome sequencing and annotation.</title>
        <authorList>
            <consortium name="The Broad Institute Genomics Platform"/>
            <consortium name="The Broad Institute Genome Sequencing Center for Infectious Disease"/>
            <person name="Wu L."/>
            <person name="Ma J."/>
        </authorList>
    </citation>
    <scope>NUCLEOTIDE SEQUENCE [LARGE SCALE GENOMIC DNA]</scope>
    <source>
        <strain evidence="13">GH52</strain>
    </source>
</reference>
<keyword evidence="3 10" id="KW-0662">Pyridine nucleotide biosynthesis</keyword>
<organism evidence="12 13">
    <name type="scientific">Paenibacillus yanchengensis</name>
    <dbReference type="NCBI Taxonomy" id="2035833"/>
    <lineage>
        <taxon>Bacteria</taxon>
        <taxon>Bacillati</taxon>
        <taxon>Bacillota</taxon>
        <taxon>Bacilli</taxon>
        <taxon>Bacillales</taxon>
        <taxon>Paenibacillaceae</taxon>
        <taxon>Paenibacillus</taxon>
    </lineage>
</organism>
<evidence type="ECO:0000313" key="12">
    <source>
        <dbReference type="EMBL" id="MFD2116283.1"/>
    </source>
</evidence>